<gene>
    <name evidence="1" type="ORF">L211DRAFT_854473</name>
</gene>
<reference evidence="1 2" key="1">
    <citation type="journal article" date="2018" name="Nat. Ecol. Evol.">
        <title>Pezizomycetes genomes reveal the molecular basis of ectomycorrhizal truffle lifestyle.</title>
        <authorList>
            <person name="Murat C."/>
            <person name="Payen T."/>
            <person name="Noel B."/>
            <person name="Kuo A."/>
            <person name="Morin E."/>
            <person name="Chen J."/>
            <person name="Kohler A."/>
            <person name="Krizsan K."/>
            <person name="Balestrini R."/>
            <person name="Da Silva C."/>
            <person name="Montanini B."/>
            <person name="Hainaut M."/>
            <person name="Levati E."/>
            <person name="Barry K.W."/>
            <person name="Belfiori B."/>
            <person name="Cichocki N."/>
            <person name="Clum A."/>
            <person name="Dockter R.B."/>
            <person name="Fauchery L."/>
            <person name="Guy J."/>
            <person name="Iotti M."/>
            <person name="Le Tacon F."/>
            <person name="Lindquist E.A."/>
            <person name="Lipzen A."/>
            <person name="Malagnac F."/>
            <person name="Mello A."/>
            <person name="Molinier V."/>
            <person name="Miyauchi S."/>
            <person name="Poulain J."/>
            <person name="Riccioni C."/>
            <person name="Rubini A."/>
            <person name="Sitrit Y."/>
            <person name="Splivallo R."/>
            <person name="Traeger S."/>
            <person name="Wang M."/>
            <person name="Zifcakova L."/>
            <person name="Wipf D."/>
            <person name="Zambonelli A."/>
            <person name="Paolocci F."/>
            <person name="Nowrousian M."/>
            <person name="Ottonello S."/>
            <person name="Baldrian P."/>
            <person name="Spatafora J.W."/>
            <person name="Henrissat B."/>
            <person name="Nagy L.G."/>
            <person name="Aury J.M."/>
            <person name="Wincker P."/>
            <person name="Grigoriev I.V."/>
            <person name="Bonfante P."/>
            <person name="Martin F.M."/>
        </authorList>
    </citation>
    <scope>NUCLEOTIDE SEQUENCE [LARGE SCALE GENOMIC DNA]</scope>
    <source>
        <strain evidence="1 2">ATCC MYA-4762</strain>
    </source>
</reference>
<organism evidence="1 2">
    <name type="scientific">Terfezia boudieri ATCC MYA-4762</name>
    <dbReference type="NCBI Taxonomy" id="1051890"/>
    <lineage>
        <taxon>Eukaryota</taxon>
        <taxon>Fungi</taxon>
        <taxon>Dikarya</taxon>
        <taxon>Ascomycota</taxon>
        <taxon>Pezizomycotina</taxon>
        <taxon>Pezizomycetes</taxon>
        <taxon>Pezizales</taxon>
        <taxon>Pezizaceae</taxon>
        <taxon>Terfezia</taxon>
    </lineage>
</organism>
<keyword evidence="2" id="KW-1185">Reference proteome</keyword>
<dbReference type="EMBL" id="ML121699">
    <property type="protein sequence ID" value="RPB18095.1"/>
    <property type="molecule type" value="Genomic_DNA"/>
</dbReference>
<dbReference type="InParanoid" id="A0A3N4LJK0"/>
<accession>A0A3N4LJK0</accession>
<protein>
    <submittedName>
        <fullName evidence="1">Uncharacterized protein</fullName>
    </submittedName>
</protein>
<proteinExistence type="predicted"/>
<sequence length="109" mass="12489">MKNTRIATYNYDPYSTSTSLGNNQLTVYTMSSNDNAAAVSNERTVRKAVERVGFFDEGIPGQLYTQWCHGKYERRRDMNNMDINRHGNRTEPISTLIAYLKSTAKSRDI</sequence>
<name>A0A3N4LJK0_9PEZI</name>
<evidence type="ECO:0000313" key="2">
    <source>
        <dbReference type="Proteomes" id="UP000267821"/>
    </source>
</evidence>
<evidence type="ECO:0000313" key="1">
    <source>
        <dbReference type="EMBL" id="RPB18095.1"/>
    </source>
</evidence>
<dbReference type="AlphaFoldDB" id="A0A3N4LJK0"/>
<dbReference type="Proteomes" id="UP000267821">
    <property type="component" value="Unassembled WGS sequence"/>
</dbReference>